<dbReference type="PANTHER" id="PTHR11177:SF248">
    <property type="entry name" value="CHITOTRIOSIDASE-1"/>
    <property type="match status" value="1"/>
</dbReference>
<dbReference type="GO" id="GO:0005975">
    <property type="term" value="P:carbohydrate metabolic process"/>
    <property type="evidence" value="ECO:0007669"/>
    <property type="project" value="InterPro"/>
</dbReference>
<dbReference type="OrthoDB" id="76388at2759"/>
<dbReference type="EMBL" id="QNUK01000072">
    <property type="protein sequence ID" value="KAF5903453.1"/>
    <property type="molecule type" value="Genomic_DNA"/>
</dbReference>
<keyword evidence="1" id="KW-0378">Hydrolase</keyword>
<evidence type="ECO:0000256" key="2">
    <source>
        <dbReference type="ARBA" id="ARBA00023157"/>
    </source>
</evidence>
<dbReference type="GO" id="GO:0006032">
    <property type="term" value="P:chitin catabolic process"/>
    <property type="evidence" value="ECO:0007669"/>
    <property type="project" value="UniProtKB-ARBA"/>
</dbReference>
<evidence type="ECO:0000313" key="7">
    <source>
        <dbReference type="Proteomes" id="UP000727407"/>
    </source>
</evidence>
<dbReference type="InterPro" id="IPR029070">
    <property type="entry name" value="Chitinase_insertion_sf"/>
</dbReference>
<dbReference type="Proteomes" id="UP000727407">
    <property type="component" value="Unassembled WGS sequence"/>
</dbReference>
<evidence type="ECO:0000256" key="1">
    <source>
        <dbReference type="ARBA" id="ARBA00022801"/>
    </source>
</evidence>
<organism evidence="6 7">
    <name type="scientific">Clarias magur</name>
    <name type="common">Asian catfish</name>
    <name type="synonym">Macropteronotus magur</name>
    <dbReference type="NCBI Taxonomy" id="1594786"/>
    <lineage>
        <taxon>Eukaryota</taxon>
        <taxon>Metazoa</taxon>
        <taxon>Chordata</taxon>
        <taxon>Craniata</taxon>
        <taxon>Vertebrata</taxon>
        <taxon>Euteleostomi</taxon>
        <taxon>Actinopterygii</taxon>
        <taxon>Neopterygii</taxon>
        <taxon>Teleostei</taxon>
        <taxon>Ostariophysi</taxon>
        <taxon>Siluriformes</taxon>
        <taxon>Clariidae</taxon>
        <taxon>Clarias</taxon>
    </lineage>
</organism>
<keyword evidence="3" id="KW-0326">Glycosidase</keyword>
<dbReference type="PROSITE" id="PS01095">
    <property type="entry name" value="GH18_1"/>
    <property type="match status" value="1"/>
</dbReference>
<dbReference type="GO" id="GO:0005576">
    <property type="term" value="C:extracellular region"/>
    <property type="evidence" value="ECO:0007669"/>
    <property type="project" value="TreeGrafter"/>
</dbReference>
<dbReference type="AlphaFoldDB" id="A0A8J4XCZ3"/>
<dbReference type="InterPro" id="IPR001579">
    <property type="entry name" value="Glyco_hydro_18_chit_AS"/>
</dbReference>
<protein>
    <submittedName>
        <fullName evidence="6">Acidic mammalian chitinase-like</fullName>
    </submittedName>
</protein>
<dbReference type="PANTHER" id="PTHR11177">
    <property type="entry name" value="CHITINASE"/>
    <property type="match status" value="1"/>
</dbReference>
<dbReference type="Gene3D" id="3.10.50.10">
    <property type="match status" value="1"/>
</dbReference>
<feature type="non-terminal residue" evidence="6">
    <location>
        <position position="377"/>
    </location>
</feature>
<evidence type="ECO:0000259" key="5">
    <source>
        <dbReference type="PROSITE" id="PS51910"/>
    </source>
</evidence>
<dbReference type="PROSITE" id="PS51910">
    <property type="entry name" value="GH18_2"/>
    <property type="match status" value="2"/>
</dbReference>
<dbReference type="GO" id="GO:0004568">
    <property type="term" value="F:chitinase activity"/>
    <property type="evidence" value="ECO:0007669"/>
    <property type="project" value="UniProtKB-ARBA"/>
</dbReference>
<gene>
    <name evidence="6" type="ORF">DAT39_006755</name>
</gene>
<keyword evidence="2" id="KW-1015">Disulfide bond</keyword>
<dbReference type="SMART" id="SM00636">
    <property type="entry name" value="Glyco_18"/>
    <property type="match status" value="1"/>
</dbReference>
<name>A0A8J4XCZ3_CLAMG</name>
<dbReference type="SUPFAM" id="SSF51445">
    <property type="entry name" value="(Trans)glycosidases"/>
    <property type="match status" value="2"/>
</dbReference>
<dbReference type="Pfam" id="PF00704">
    <property type="entry name" value="Glyco_hydro_18"/>
    <property type="match status" value="2"/>
</dbReference>
<dbReference type="GO" id="GO:0008061">
    <property type="term" value="F:chitin binding"/>
    <property type="evidence" value="ECO:0007669"/>
    <property type="project" value="InterPro"/>
</dbReference>
<comment type="similarity">
    <text evidence="4">Belongs to the glycosyl hydrolase 18 family.</text>
</comment>
<comment type="caution">
    <text evidence="6">The sequence shown here is derived from an EMBL/GenBank/DDBJ whole genome shotgun (WGS) entry which is preliminary data.</text>
</comment>
<dbReference type="SUPFAM" id="SSF54556">
    <property type="entry name" value="Chitinase insertion domain"/>
    <property type="match status" value="1"/>
</dbReference>
<evidence type="ECO:0000256" key="3">
    <source>
        <dbReference type="ARBA" id="ARBA00023295"/>
    </source>
</evidence>
<keyword evidence="7" id="KW-1185">Reference proteome</keyword>
<dbReference type="InterPro" id="IPR011583">
    <property type="entry name" value="Chitinase_II/V-like_cat"/>
</dbReference>
<evidence type="ECO:0000313" key="6">
    <source>
        <dbReference type="EMBL" id="KAF5903453.1"/>
    </source>
</evidence>
<reference evidence="6" key="1">
    <citation type="submission" date="2020-07" db="EMBL/GenBank/DDBJ databases">
        <title>Clarias magur genome sequencing, assembly and annotation.</title>
        <authorList>
            <person name="Kushwaha B."/>
            <person name="Kumar R."/>
            <person name="Das P."/>
            <person name="Joshi C.G."/>
            <person name="Kumar D."/>
            <person name="Nagpure N.S."/>
            <person name="Pandey M."/>
            <person name="Agarwal S."/>
            <person name="Srivastava S."/>
            <person name="Singh M."/>
            <person name="Sahoo L."/>
            <person name="Jayasankar P."/>
            <person name="Meher P.K."/>
            <person name="Koringa P.G."/>
            <person name="Iquebal M.A."/>
            <person name="Das S.P."/>
            <person name="Bit A."/>
            <person name="Patnaik S."/>
            <person name="Patel N."/>
            <person name="Shah T.M."/>
            <person name="Hinsu A."/>
            <person name="Jena J.K."/>
        </authorList>
    </citation>
    <scope>NUCLEOTIDE SEQUENCE</scope>
    <source>
        <strain evidence="6">CIFAMagur01</strain>
        <tissue evidence="6">Testis</tissue>
    </source>
</reference>
<proteinExistence type="inferred from homology"/>
<dbReference type="FunFam" id="3.20.20.80:FF:000007">
    <property type="entry name" value="Acidic mammalian chitinase"/>
    <property type="match status" value="1"/>
</dbReference>
<dbReference type="Gene3D" id="3.20.20.80">
    <property type="entry name" value="Glycosidases"/>
    <property type="match status" value="3"/>
</dbReference>
<sequence length="377" mass="43008">MKYVHSNIDPFLCTHLIYAFASINSNQLVTHEWNDETLYKSFNSLKQTYLDFIGVITYDYHGSWESFTGHNSPLYQWSQETGDEINLNTNYSMTYWKNQGAPVEKLMMGFAMYSRSFQLSSSESALRAPTSGPGSAGKYTNESGVLSFYENYSMTYRKNQGAPVEKLRMGFAMTERFNCSIERVAWELQLEALLLLATTLDRQASVVSARRATPQGKPCQALGSVATNRPSLFEKGSAYELICYFTNWSQYRPDPVKYLPSNIDPFLCTHLIYAFASINSNQLVTHEWNDETLYKSFNSLKQINPNLKTLLAVGGWNLGSAPFTTIVSTKENRNTFIQSSISFLRKYEFDGLDLDWEYPANRGSPPEDKQRFTLLCQ</sequence>
<dbReference type="InterPro" id="IPR050314">
    <property type="entry name" value="Glycosyl_Hydrlase_18"/>
</dbReference>
<dbReference type="InterPro" id="IPR017853">
    <property type="entry name" value="GH"/>
</dbReference>
<feature type="domain" description="GH18" evidence="5">
    <location>
        <begin position="1"/>
        <end position="180"/>
    </location>
</feature>
<feature type="domain" description="GH18" evidence="5">
    <location>
        <begin position="239"/>
        <end position="377"/>
    </location>
</feature>
<evidence type="ECO:0000256" key="4">
    <source>
        <dbReference type="RuleBase" id="RU004453"/>
    </source>
</evidence>
<dbReference type="InterPro" id="IPR001223">
    <property type="entry name" value="Glyco_hydro18_cat"/>
</dbReference>
<accession>A0A8J4XCZ3</accession>